<dbReference type="InParanoid" id="A0A132B6A7"/>
<proteinExistence type="predicted"/>
<feature type="region of interest" description="Disordered" evidence="1">
    <location>
        <begin position="1"/>
        <end position="26"/>
    </location>
</feature>
<protein>
    <recommendedName>
        <fullName evidence="4">SprT-like domain-containing protein</fullName>
    </recommendedName>
</protein>
<evidence type="ECO:0000313" key="3">
    <source>
        <dbReference type="Proteomes" id="UP000070700"/>
    </source>
</evidence>
<dbReference type="GeneID" id="28823418"/>
<gene>
    <name evidence="2" type="ORF">LY89DRAFT_677639</name>
</gene>
<name>A0A132B6A7_MOLSC</name>
<dbReference type="AlphaFoldDB" id="A0A132B6A7"/>
<sequence>MLKALRKVVGGRTSPQPTPAKRDRHHRHYPTTTYCRGRHSSHEVAKTVIDFAKRRGSTLHERQRVAISRYRSDNVFNTRNAGNHSEGAIFEAYFKFFDLMFFGGILKLGCKVVLTGKDVEKMNAYGVASTHGKLVNGRPKGVYGNIRIHNASHLKNPRDRRLAGLSTLLHEMLHCFLDFYTCFRSDCRDRFEDLGQEHGIAWQDAAYALEECVRDPTFINLPLVLGRRLALVNELNEWGHPKICDLRRWGFTKREVRFIKGKWRLLKLDDACAS</sequence>
<keyword evidence="3" id="KW-1185">Reference proteome</keyword>
<evidence type="ECO:0000313" key="2">
    <source>
        <dbReference type="EMBL" id="KUJ07871.1"/>
    </source>
</evidence>
<dbReference type="Proteomes" id="UP000070700">
    <property type="component" value="Unassembled WGS sequence"/>
</dbReference>
<organism evidence="2 3">
    <name type="scientific">Mollisia scopiformis</name>
    <name type="common">Conifer needle endophyte fungus</name>
    <name type="synonym">Phialocephala scopiformis</name>
    <dbReference type="NCBI Taxonomy" id="149040"/>
    <lineage>
        <taxon>Eukaryota</taxon>
        <taxon>Fungi</taxon>
        <taxon>Dikarya</taxon>
        <taxon>Ascomycota</taxon>
        <taxon>Pezizomycotina</taxon>
        <taxon>Leotiomycetes</taxon>
        <taxon>Helotiales</taxon>
        <taxon>Mollisiaceae</taxon>
        <taxon>Mollisia</taxon>
    </lineage>
</organism>
<evidence type="ECO:0008006" key="4">
    <source>
        <dbReference type="Google" id="ProtNLM"/>
    </source>
</evidence>
<dbReference type="RefSeq" id="XP_018062226.1">
    <property type="nucleotide sequence ID" value="XM_018213692.1"/>
</dbReference>
<reference evidence="2 3" key="1">
    <citation type="submission" date="2015-10" db="EMBL/GenBank/DDBJ databases">
        <title>Full genome of DAOMC 229536 Phialocephala scopiformis, a fungal endophyte of spruce producing the potent anti-insectan compound rugulosin.</title>
        <authorList>
            <consortium name="DOE Joint Genome Institute"/>
            <person name="Walker A.K."/>
            <person name="Frasz S.L."/>
            <person name="Seifert K.A."/>
            <person name="Miller J.D."/>
            <person name="Mondo S.J."/>
            <person name="Labutti K."/>
            <person name="Lipzen A."/>
            <person name="Dockter R."/>
            <person name="Kennedy M."/>
            <person name="Grigoriev I.V."/>
            <person name="Spatafora J.W."/>
        </authorList>
    </citation>
    <scope>NUCLEOTIDE SEQUENCE [LARGE SCALE GENOMIC DNA]</scope>
    <source>
        <strain evidence="2 3">CBS 120377</strain>
    </source>
</reference>
<dbReference type="OrthoDB" id="5236983at2759"/>
<evidence type="ECO:0000256" key="1">
    <source>
        <dbReference type="SAM" id="MobiDB-lite"/>
    </source>
</evidence>
<dbReference type="EMBL" id="KQ947438">
    <property type="protein sequence ID" value="KUJ07871.1"/>
    <property type="molecule type" value="Genomic_DNA"/>
</dbReference>
<dbReference type="KEGG" id="psco:LY89DRAFT_677639"/>
<accession>A0A132B6A7</accession>